<accession>A0A6V7Y814</accession>
<evidence type="ECO:0000313" key="2">
    <source>
        <dbReference type="EMBL" id="CAD2206857.1"/>
    </source>
</evidence>
<protein>
    <submittedName>
        <fullName evidence="2">Uncharacterized protein</fullName>
    </submittedName>
</protein>
<name>A0A6V7Y814_MELEN</name>
<reference evidence="2 3" key="1">
    <citation type="submission" date="2020-08" db="EMBL/GenBank/DDBJ databases">
        <authorList>
            <person name="Koutsovoulos G."/>
            <person name="Danchin GJ E."/>
        </authorList>
    </citation>
    <scope>NUCLEOTIDE SEQUENCE [LARGE SCALE GENOMIC DNA]</scope>
</reference>
<organism evidence="2 3">
    <name type="scientific">Meloidogyne enterolobii</name>
    <name type="common">Root-knot nematode worm</name>
    <name type="synonym">Meloidogyne mayaguensis</name>
    <dbReference type="NCBI Taxonomy" id="390850"/>
    <lineage>
        <taxon>Eukaryota</taxon>
        <taxon>Metazoa</taxon>
        <taxon>Ecdysozoa</taxon>
        <taxon>Nematoda</taxon>
        <taxon>Chromadorea</taxon>
        <taxon>Rhabditida</taxon>
        <taxon>Tylenchina</taxon>
        <taxon>Tylenchomorpha</taxon>
        <taxon>Tylenchoidea</taxon>
        <taxon>Meloidogynidae</taxon>
        <taxon>Meloidogyninae</taxon>
        <taxon>Meloidogyne</taxon>
    </lineage>
</organism>
<dbReference type="AlphaFoldDB" id="A0A6V7Y814"/>
<evidence type="ECO:0000313" key="3">
    <source>
        <dbReference type="Proteomes" id="UP000580250"/>
    </source>
</evidence>
<proteinExistence type="predicted"/>
<comment type="caution">
    <text evidence="2">The sequence shown here is derived from an EMBL/GenBank/DDBJ whole genome shotgun (WGS) entry which is preliminary data.</text>
</comment>
<gene>
    <name evidence="2" type="ORF">MENT_LOCUS60753</name>
</gene>
<feature type="region of interest" description="Disordered" evidence="1">
    <location>
        <begin position="1"/>
        <end position="27"/>
    </location>
</feature>
<feature type="compositionally biased region" description="Polar residues" evidence="1">
    <location>
        <begin position="1"/>
        <end position="10"/>
    </location>
</feature>
<sequence>MDMDNNQQQHSSKKEKESLKDSGKKKVKFETYSDSSVDDFEMVESAKNDGVIKNDAQAKRFECKRIYGKNLVNNPLHLIQSTSSDVPLPKSEFSTPKNKQKNMCEFGYLLNSSQFEVEKILDKRVVEGKRLNI</sequence>
<evidence type="ECO:0000256" key="1">
    <source>
        <dbReference type="SAM" id="MobiDB-lite"/>
    </source>
</evidence>
<feature type="compositionally biased region" description="Basic and acidic residues" evidence="1">
    <location>
        <begin position="12"/>
        <end position="27"/>
    </location>
</feature>
<dbReference type="Proteomes" id="UP000580250">
    <property type="component" value="Unassembled WGS sequence"/>
</dbReference>
<dbReference type="EMBL" id="CAJEWN010003199">
    <property type="protein sequence ID" value="CAD2206857.1"/>
    <property type="molecule type" value="Genomic_DNA"/>
</dbReference>